<organism evidence="3">
    <name type="scientific">Candidatus Kentrum sp. LPFa</name>
    <dbReference type="NCBI Taxonomy" id="2126335"/>
    <lineage>
        <taxon>Bacteria</taxon>
        <taxon>Pseudomonadati</taxon>
        <taxon>Pseudomonadota</taxon>
        <taxon>Gammaproteobacteria</taxon>
        <taxon>Candidatus Kentrum</taxon>
    </lineage>
</organism>
<evidence type="ECO:0000256" key="1">
    <source>
        <dbReference type="SAM" id="MobiDB-lite"/>
    </source>
</evidence>
<reference evidence="3" key="1">
    <citation type="submission" date="2019-02" db="EMBL/GenBank/DDBJ databases">
        <authorList>
            <person name="Gruber-Vodicka R. H."/>
            <person name="Seah K. B. B."/>
        </authorList>
    </citation>
    <scope>NUCLEOTIDE SEQUENCE</scope>
    <source>
        <strain evidence="3">BECK_S313</strain>
    </source>
</reference>
<keyword evidence="2" id="KW-0812">Transmembrane</keyword>
<feature type="transmembrane region" description="Helical" evidence="2">
    <location>
        <begin position="84"/>
        <end position="104"/>
    </location>
</feature>
<evidence type="ECO:0000256" key="2">
    <source>
        <dbReference type="SAM" id="Phobius"/>
    </source>
</evidence>
<feature type="transmembrane region" description="Helical" evidence="2">
    <location>
        <begin position="20"/>
        <end position="38"/>
    </location>
</feature>
<proteinExistence type="predicted"/>
<dbReference type="EMBL" id="CAADFK010000052">
    <property type="protein sequence ID" value="VFK13811.1"/>
    <property type="molecule type" value="Genomic_DNA"/>
</dbReference>
<keyword evidence="2" id="KW-0472">Membrane</keyword>
<feature type="region of interest" description="Disordered" evidence="1">
    <location>
        <begin position="111"/>
        <end position="131"/>
    </location>
</feature>
<gene>
    <name evidence="3" type="ORF">BECKLPF1236B_GA0070989_105215</name>
</gene>
<dbReference type="AlphaFoldDB" id="A0A450WA41"/>
<keyword evidence="2" id="KW-1133">Transmembrane helix</keyword>
<sequence>MWDAFDCMLSLIYDETLIPFAFGCAITSVLFLIVDYAYFMAQGQKSLLNIIYRGRNFLLILTTWFLGAFVVGYFAAYIEMFDETSKLSLVVVGILWPVVLTKMITNAEGHLGAKDTGDKEPEEPVHGEEER</sequence>
<name>A0A450WA41_9GAMM</name>
<evidence type="ECO:0000313" key="3">
    <source>
        <dbReference type="EMBL" id="VFK13811.1"/>
    </source>
</evidence>
<feature type="transmembrane region" description="Helical" evidence="2">
    <location>
        <begin position="58"/>
        <end position="78"/>
    </location>
</feature>
<accession>A0A450WA41</accession>
<protein>
    <submittedName>
        <fullName evidence="3">Uncharacterized protein</fullName>
    </submittedName>
</protein>